<evidence type="ECO:0000256" key="1">
    <source>
        <dbReference type="SAM" id="MobiDB-lite"/>
    </source>
</evidence>
<reference evidence="2" key="1">
    <citation type="journal article" date="2014" name="Int. J. Syst. Evol. Microbiol.">
        <title>Complete genome sequence of Corynebacterium casei LMG S-19264T (=DSM 44701T), isolated from a smear-ripened cheese.</title>
        <authorList>
            <consortium name="US DOE Joint Genome Institute (JGI-PGF)"/>
            <person name="Walter F."/>
            <person name="Albersmeier A."/>
            <person name="Kalinowski J."/>
            <person name="Ruckert C."/>
        </authorList>
    </citation>
    <scope>NUCLEOTIDE SEQUENCE</scope>
    <source>
        <strain evidence="2">JCM 4122</strain>
    </source>
</reference>
<reference evidence="2" key="2">
    <citation type="submission" date="2020-09" db="EMBL/GenBank/DDBJ databases">
        <authorList>
            <person name="Sun Q."/>
            <person name="Ohkuma M."/>
        </authorList>
    </citation>
    <scope>NUCLEOTIDE SEQUENCE</scope>
    <source>
        <strain evidence="2">JCM 4122</strain>
    </source>
</reference>
<feature type="region of interest" description="Disordered" evidence="1">
    <location>
        <begin position="838"/>
        <end position="866"/>
    </location>
</feature>
<feature type="region of interest" description="Disordered" evidence="1">
    <location>
        <begin position="98"/>
        <end position="125"/>
    </location>
</feature>
<organism evidence="2 3">
    <name type="scientific">Streptomyces filamentosus</name>
    <name type="common">Streptomyces roseosporus</name>
    <dbReference type="NCBI Taxonomy" id="67294"/>
    <lineage>
        <taxon>Bacteria</taxon>
        <taxon>Bacillati</taxon>
        <taxon>Actinomycetota</taxon>
        <taxon>Actinomycetes</taxon>
        <taxon>Kitasatosporales</taxon>
        <taxon>Streptomycetaceae</taxon>
        <taxon>Streptomyces</taxon>
    </lineage>
</organism>
<keyword evidence="3" id="KW-1185">Reference proteome</keyword>
<evidence type="ECO:0000313" key="2">
    <source>
        <dbReference type="EMBL" id="GHG13532.1"/>
    </source>
</evidence>
<evidence type="ECO:0000313" key="3">
    <source>
        <dbReference type="Proteomes" id="UP000632849"/>
    </source>
</evidence>
<dbReference type="AlphaFoldDB" id="A0A919BU50"/>
<accession>A0A919BU50</accession>
<comment type="caution">
    <text evidence="2">The sequence shown here is derived from an EMBL/GenBank/DDBJ whole genome shotgun (WGS) entry which is preliminary data.</text>
</comment>
<sequence length="1176" mass="121433">MPPAGGELPSVQLPVVDEVLAAALTAQGAGGVRALGLLRDARRVLAGTYLERPAEVAESCLRGAADALLSLPGAPDAVGLKSAAKDLLAAVDTLPDPPAAAVPPVGEPAAGGPPEGSPAAERAADTSAGMGRLRVAAEVLRGQLTRPGGFHRARAAGIAERLMGVALGSYHEQALAGWGEVYARTSGTLHGGEADLAAAAGVYREVLLLARELLVPLHGRAARVLELAALTQPGADEAAELARWADPRAEAYFFGSAPAAAWLGALEEHAPHLLLADESAGVWPAAPFLEHLAAAAPETAGRWLAGHAAELAPAGPHVLGALLRLADAGALPPAGVRRLLPHVLAPARPGQPAEDADVPRRLMACWAGTLPLPVRDRDWVLVAEELLKDAVDLTHAGHRAYRDERRRAHAERRPLPELTEVLTREWATRLPEHDITGLLRELVVTVHADAGGESFRWARPVRGALAGLLRRDLETPGRLPWSEFVDLDEVRVLDATLFLGPVLDMGPLLARAVLDLAAADAAAGLPLADRLRAWTRIAAADAAVHDRVLAAHLAAHPPPPDAGDEGAGQWWDLAVEATVRLLAGSPTPEGARLVDLVLTTCPPERAADLHRRARQALSAPAAAEGEQVLPAGAERAGAWSPVLPAPLLADFGPLPAALPRARPGGPPDPRCAARPRSRHHTALELEDLRDLAAAAGPLAAAAALAGAPDAGAAGYAIVLQRLVAADPAAWTADVPAVLTALNDGAELGAFYLAAAAAAARRPGAFPAGPAQAVLAALTLSRTLPAPADPHIPDAGEYAGRAWSGLLTFVWRTGGDLGGHLPTVLDRLLTLAEPLTRPAAPVVAGDPETPADRPAGRTAGEEQELPAGLLESHPAVRALDCLLDYAASHASRDGQMPGDVLDLVAAVLTARGGDQAVAGVLGAHLPLLHRRATAFTAAHPEVYALAPGRPSPAAAWLHEGRHDPLLLTALDCGQLLAVLREEPSGGAAFRVVHALLTGQADLLGDPTAAWRELAAGPGGAEAASGFLGYLALFTSMSPADRTAADTEQVWWTAALEAGLPPGALAGAGDFAAALPDEVWLPLARRSAAHTPAQKDADRIAERAAAHPREPDALLLATHLLARPGAPEYDADVRQHARALLQAAAALPEAERPAEAEQLRRALVEAGEVDLAQTPATG</sequence>
<dbReference type="Proteomes" id="UP000632849">
    <property type="component" value="Unassembled WGS sequence"/>
</dbReference>
<name>A0A919BU50_STRFL</name>
<proteinExistence type="predicted"/>
<protein>
    <submittedName>
        <fullName evidence="2">Uncharacterized protein</fullName>
    </submittedName>
</protein>
<dbReference type="EMBL" id="BNBE01000002">
    <property type="protein sequence ID" value="GHG13532.1"/>
    <property type="molecule type" value="Genomic_DNA"/>
</dbReference>
<gene>
    <name evidence="2" type="ORF">GCM10017667_54320</name>
</gene>
<feature type="compositionally biased region" description="Low complexity" evidence="1">
    <location>
        <begin position="102"/>
        <end position="121"/>
    </location>
</feature>